<feature type="region of interest" description="Disordered" evidence="1">
    <location>
        <begin position="97"/>
        <end position="126"/>
    </location>
</feature>
<feature type="chain" id="PRO_5028834243" description="Secreted protein" evidence="2">
    <location>
        <begin position="30"/>
        <end position="126"/>
    </location>
</feature>
<dbReference type="EMBL" id="CP056041">
    <property type="protein sequence ID" value="QKZ20606.1"/>
    <property type="molecule type" value="Genomic_DNA"/>
</dbReference>
<evidence type="ECO:0000256" key="1">
    <source>
        <dbReference type="SAM" id="MobiDB-lite"/>
    </source>
</evidence>
<evidence type="ECO:0008006" key="5">
    <source>
        <dbReference type="Google" id="ProtNLM"/>
    </source>
</evidence>
<evidence type="ECO:0000256" key="2">
    <source>
        <dbReference type="SAM" id="SignalP"/>
    </source>
</evidence>
<dbReference type="RefSeq" id="WP_107906117.1">
    <property type="nucleotide sequence ID" value="NZ_CBDRGH010000009.1"/>
</dbReference>
<feature type="signal peptide" evidence="2">
    <location>
        <begin position="1"/>
        <end position="29"/>
    </location>
</feature>
<evidence type="ECO:0000313" key="3">
    <source>
        <dbReference type="EMBL" id="QKZ20606.1"/>
    </source>
</evidence>
<gene>
    <name evidence="3" type="ORF">HUT05_26645</name>
</gene>
<dbReference type="Proteomes" id="UP000509418">
    <property type="component" value="Chromosome"/>
</dbReference>
<sequence>MFNGKKFVALTGLLGGLAMTCLGATQAHAAGPGACTMDPGGNIICTQQVTGQTPEGDGFTLRRTVNCQPTQPLTLPTPGVLSNGQTRIGPHITCADAEAPAPVAAPTTNDTSDRDESSPLLARLLG</sequence>
<proteinExistence type="predicted"/>
<accession>A0A7H8TB08</accession>
<keyword evidence="2" id="KW-0732">Signal</keyword>
<keyword evidence="4" id="KW-1185">Reference proteome</keyword>
<evidence type="ECO:0000313" key="4">
    <source>
        <dbReference type="Proteomes" id="UP000509418"/>
    </source>
</evidence>
<reference evidence="3 4" key="1">
    <citation type="submission" date="2020-06" db="EMBL/GenBank/DDBJ databases">
        <title>Genome mining for natural products.</title>
        <authorList>
            <person name="Zhang B."/>
            <person name="Shi J."/>
            <person name="Ge H."/>
        </authorList>
    </citation>
    <scope>NUCLEOTIDE SEQUENCE [LARGE SCALE GENOMIC DNA]</scope>
    <source>
        <strain evidence="3 4">NA02069</strain>
    </source>
</reference>
<name>A0A7H8TB08_STRCX</name>
<protein>
    <recommendedName>
        <fullName evidence="5">Secreted protein</fullName>
    </recommendedName>
</protein>
<dbReference type="AlphaFoldDB" id="A0A7H8TB08"/>
<feature type="compositionally biased region" description="Low complexity" evidence="1">
    <location>
        <begin position="97"/>
        <end position="106"/>
    </location>
</feature>
<organism evidence="3 4">
    <name type="scientific">Streptomyces chartreusis</name>
    <dbReference type="NCBI Taxonomy" id="1969"/>
    <lineage>
        <taxon>Bacteria</taxon>
        <taxon>Bacillati</taxon>
        <taxon>Actinomycetota</taxon>
        <taxon>Actinomycetes</taxon>
        <taxon>Kitasatosporales</taxon>
        <taxon>Streptomycetaceae</taxon>
        <taxon>Streptomyces</taxon>
    </lineage>
</organism>